<dbReference type="Pfam" id="PF14251">
    <property type="entry name" value="PterinBD-DUF4346"/>
    <property type="match status" value="1"/>
</dbReference>
<evidence type="ECO:0000259" key="4">
    <source>
        <dbReference type="Pfam" id="PF14251"/>
    </source>
</evidence>
<dbReference type="Gene3D" id="3.30.572.10">
    <property type="entry name" value="Thymidylate synthase/dCMP hydroxymethylase domain"/>
    <property type="match status" value="1"/>
</dbReference>
<comment type="caution">
    <text evidence="5">The sequence shown here is derived from an EMBL/GenBank/DDBJ whole genome shotgun (WGS) entry which is preliminary data.</text>
</comment>
<dbReference type="SUPFAM" id="SSF55831">
    <property type="entry name" value="Thymidylate synthase/dCMP hydroxymethylase"/>
    <property type="match status" value="1"/>
</dbReference>
<evidence type="ECO:0000256" key="1">
    <source>
        <dbReference type="ARBA" id="ARBA00022603"/>
    </source>
</evidence>
<proteinExistence type="predicted"/>
<keyword evidence="1" id="KW-0489">Methyltransferase</keyword>
<evidence type="ECO:0000256" key="2">
    <source>
        <dbReference type="ARBA" id="ARBA00022679"/>
    </source>
</evidence>
<dbReference type="AlphaFoldDB" id="A0A8T4L5T0"/>
<keyword evidence="2" id="KW-0808">Transferase</keyword>
<protein>
    <submittedName>
        <fullName evidence="5">DUF4346 domain-containing protein</fullName>
    </submittedName>
</protein>
<accession>A0A8T4L5T0</accession>
<dbReference type="Pfam" id="PF00303">
    <property type="entry name" value="Thymidylat_synt"/>
    <property type="match status" value="1"/>
</dbReference>
<dbReference type="GO" id="GO:0006231">
    <property type="term" value="P:dTMP biosynthetic process"/>
    <property type="evidence" value="ECO:0007669"/>
    <property type="project" value="TreeGrafter"/>
</dbReference>
<reference evidence="5" key="1">
    <citation type="submission" date="2021-03" db="EMBL/GenBank/DDBJ databases">
        <authorList>
            <person name="Jaffe A."/>
        </authorList>
    </citation>
    <scope>NUCLEOTIDE SEQUENCE</scope>
    <source>
        <strain evidence="5">RIFCSPLOWO2_01_FULL_43_13</strain>
    </source>
</reference>
<feature type="domain" description="DUF4346" evidence="4">
    <location>
        <begin position="474"/>
        <end position="551"/>
    </location>
</feature>
<dbReference type="GO" id="GO:0005829">
    <property type="term" value="C:cytosol"/>
    <property type="evidence" value="ECO:0007669"/>
    <property type="project" value="TreeGrafter"/>
</dbReference>
<evidence type="ECO:0000313" key="5">
    <source>
        <dbReference type="EMBL" id="MBS3058316.1"/>
    </source>
</evidence>
<gene>
    <name evidence="5" type="ORF">J4478_02855</name>
</gene>
<dbReference type="PANTHER" id="PTHR11548">
    <property type="entry name" value="THYMIDYLATE SYNTHASE 1"/>
    <property type="match status" value="1"/>
</dbReference>
<sequence length="556" mass="62513">MNKELLNAIKEQGTSTGEKGWPVAAKDRIAFAACKDCELKDEQVSLTFLWTMRDVVIPKLEKQNLALASNFYTPAGIPVMVRNMLANPQIRYMIMLGNEYACSSPNNQGLQQLTSANALRSFFSKGINPERKVQGFESAVYFDKNIPAEMIQKAAQSVKLVDLNSEMPQASLEEKISKANELLRSLPKKEPFLEKPLTFAFEQMSESLPFEGGPLLVRGKSIPEAWIEIMNAIFTYGKKNLMNASTDRWIKEINNMVCVIEDSQNLDLSLNPFIIPLTLEKIQAYQQEILSPELPAGKAYTYGNKLRAYHHPSAKEIKSMLSNPALQNFEFGKGDFILENIKFNGDAAEINQVQDMVETLKRDPYSKAVVAMTWHPAEELLRKHKSSPCLVLVQALVQDEKLNLTVFFRSHDMVQGWPENAYGMAAVQNEIASALSIPCGLLSIVSGSAQIYNNYYAQVEQMLRQYRKPRNDFKDEKGNFTVELSGGEILASLLHPQDGSVLRMWSGKTAKEVYLQLSNDVRVDGSHAIYLGTELQKAELALKKGLCFEQDKELKF</sequence>
<organism evidence="5 6">
    <name type="scientific">Candidatus Iainarchaeum sp</name>
    <dbReference type="NCBI Taxonomy" id="3101447"/>
    <lineage>
        <taxon>Archaea</taxon>
        <taxon>Candidatus Iainarchaeota</taxon>
        <taxon>Candidatus Iainarchaeia</taxon>
        <taxon>Candidatus Iainarchaeales</taxon>
        <taxon>Candidatus Iainarchaeaceae</taxon>
        <taxon>Candidatus Iainarchaeum</taxon>
    </lineage>
</organism>
<dbReference type="EMBL" id="JAGVWB010000019">
    <property type="protein sequence ID" value="MBS3058316.1"/>
    <property type="molecule type" value="Genomic_DNA"/>
</dbReference>
<dbReference type="GO" id="GO:0032259">
    <property type="term" value="P:methylation"/>
    <property type="evidence" value="ECO:0007669"/>
    <property type="project" value="UniProtKB-KW"/>
</dbReference>
<dbReference type="PANTHER" id="PTHR11548:SF1">
    <property type="entry name" value="THYMIDYLATE SYNTHASE 1"/>
    <property type="match status" value="1"/>
</dbReference>
<dbReference type="Proteomes" id="UP000680185">
    <property type="component" value="Unassembled WGS sequence"/>
</dbReference>
<dbReference type="InterPro" id="IPR030688">
    <property type="entry name" value="MeTrfase_MtrA/MtxA"/>
</dbReference>
<reference evidence="5" key="2">
    <citation type="submission" date="2021-05" db="EMBL/GenBank/DDBJ databases">
        <title>Protein family content uncovers lineage relationships and bacterial pathway maintenance mechanisms in DPANN archaea.</title>
        <authorList>
            <person name="Castelle C.J."/>
            <person name="Meheust R."/>
            <person name="Jaffe A.L."/>
            <person name="Seitz K."/>
            <person name="Gong X."/>
            <person name="Baker B.J."/>
            <person name="Banfield J.F."/>
        </authorList>
    </citation>
    <scope>NUCLEOTIDE SEQUENCE</scope>
    <source>
        <strain evidence="5">RIFCSPLOWO2_01_FULL_43_13</strain>
    </source>
</reference>
<dbReference type="InterPro" id="IPR036926">
    <property type="entry name" value="Thymidate_synth/dCMP_Mease_sf"/>
</dbReference>
<dbReference type="InterPro" id="IPR025595">
    <property type="entry name" value="PterinBD-DUF4346"/>
</dbReference>
<feature type="domain" description="Thymidylate synthase/dCMP hydroxymethylase" evidence="3">
    <location>
        <begin position="301"/>
        <end position="469"/>
    </location>
</feature>
<name>A0A8T4L5T0_9ARCH</name>
<dbReference type="InterPro" id="IPR045097">
    <property type="entry name" value="Thymidate_synth/dCMP_Mease"/>
</dbReference>
<dbReference type="Pfam" id="PF04208">
    <property type="entry name" value="MtrA"/>
    <property type="match status" value="1"/>
</dbReference>
<dbReference type="InterPro" id="IPR023451">
    <property type="entry name" value="Thymidate_synth/dCMP_Mease_dom"/>
</dbReference>
<evidence type="ECO:0000259" key="3">
    <source>
        <dbReference type="Pfam" id="PF00303"/>
    </source>
</evidence>
<evidence type="ECO:0000313" key="6">
    <source>
        <dbReference type="Proteomes" id="UP000680185"/>
    </source>
</evidence>
<dbReference type="GO" id="GO:0004799">
    <property type="term" value="F:thymidylate synthase activity"/>
    <property type="evidence" value="ECO:0007669"/>
    <property type="project" value="TreeGrafter"/>
</dbReference>